<reference evidence="1 2" key="1">
    <citation type="submission" date="2018-11" db="EMBL/GenBank/DDBJ databases">
        <authorList>
            <consortium name="Pathogen Informatics"/>
        </authorList>
    </citation>
    <scope>NUCLEOTIDE SEQUENCE [LARGE SCALE GENOMIC DNA]</scope>
</reference>
<accession>A0A3P8BIE8</accession>
<evidence type="ECO:0000313" key="3">
    <source>
        <dbReference type="WBParaSite" id="HPBE_0001660201-mRNA-1"/>
    </source>
</evidence>
<keyword evidence="2" id="KW-1185">Reference proteome</keyword>
<dbReference type="Proteomes" id="UP000050761">
    <property type="component" value="Unassembled WGS sequence"/>
</dbReference>
<sequence length="131" mass="14628">MLHSLELTFVVNIHLVSTERFDYLEFFSDGIAVERLNGTLENVRLALTGDVMETEFVTDNLIVEHGYSMTVQSVRVPIECLCPHKGVKTMQSTGSARMDIAAYCKVVYCKWRIPSSTTPLVIPGNVLFALS</sequence>
<protein>
    <submittedName>
        <fullName evidence="3">DUF2163 domain-containing protein</fullName>
    </submittedName>
</protein>
<gene>
    <name evidence="1" type="ORF">HPBE_LOCUS16601</name>
</gene>
<dbReference type="AlphaFoldDB" id="A0A183G4W5"/>
<name>A0A183G4W5_HELPZ</name>
<organism evidence="2 3">
    <name type="scientific">Heligmosomoides polygyrus</name>
    <name type="common">Parasitic roundworm</name>
    <dbReference type="NCBI Taxonomy" id="6339"/>
    <lineage>
        <taxon>Eukaryota</taxon>
        <taxon>Metazoa</taxon>
        <taxon>Ecdysozoa</taxon>
        <taxon>Nematoda</taxon>
        <taxon>Chromadorea</taxon>
        <taxon>Rhabditida</taxon>
        <taxon>Rhabditina</taxon>
        <taxon>Rhabditomorpha</taxon>
        <taxon>Strongyloidea</taxon>
        <taxon>Heligmosomidae</taxon>
        <taxon>Heligmosomoides</taxon>
    </lineage>
</organism>
<accession>A0A183G4W5</accession>
<dbReference type="WBParaSite" id="HPBE_0001660201-mRNA-1">
    <property type="protein sequence ID" value="HPBE_0001660201-mRNA-1"/>
    <property type="gene ID" value="HPBE_0001660201"/>
</dbReference>
<evidence type="ECO:0000313" key="2">
    <source>
        <dbReference type="Proteomes" id="UP000050761"/>
    </source>
</evidence>
<dbReference type="OrthoDB" id="5842045at2759"/>
<reference evidence="3" key="2">
    <citation type="submission" date="2019-09" db="UniProtKB">
        <authorList>
            <consortium name="WormBaseParasite"/>
        </authorList>
    </citation>
    <scope>IDENTIFICATION</scope>
</reference>
<dbReference type="EMBL" id="UZAH01029515">
    <property type="protein sequence ID" value="VDP06465.1"/>
    <property type="molecule type" value="Genomic_DNA"/>
</dbReference>
<evidence type="ECO:0000313" key="1">
    <source>
        <dbReference type="EMBL" id="VDP06465.1"/>
    </source>
</evidence>
<proteinExistence type="predicted"/>